<sequence length="395" mass="43814">MSESAEPHGASMLASFATFIAYLPEPCALVDATGHLAAVNPAWSDMFFETGLGQPLTEAVALLFAWEPVHLQQILVELNHIQADELHRVSFDAALAEPPDRWINATLAKIDHGFCLWQLSEVTRWQMVEAATHQLLEQFRDAIESISDGFALYDQEERLVFCNRRYREIYPLCADLLRQGRSFPEILRVSLERGQFMLASDTVEAFFAHQYAHFREGHSGEYQLSDGRWIRAVNHQTDDGATVSIRTDITEQRLASALREQTAAQEATIMAQSTLLAELSTPLLRISARTLVLPLIGAIDGARANRVVEHLLNAVEEQQASLVILDITGVPVVDTYVAGLMIQCARAIRLLGARMVLTGIRPDVAETLVTLGIDLGEIVTRASLQDGVRYALREG</sequence>
<dbReference type="InterPro" id="IPR002645">
    <property type="entry name" value="STAS_dom"/>
</dbReference>
<dbReference type="Pfam" id="PF01740">
    <property type="entry name" value="STAS"/>
    <property type="match status" value="1"/>
</dbReference>
<dbReference type="InterPro" id="IPR051932">
    <property type="entry name" value="Bact_StressResp_Reg"/>
</dbReference>
<dbReference type="CDD" id="cd07041">
    <property type="entry name" value="STAS_RsbR_RsbS_like"/>
    <property type="match status" value="1"/>
</dbReference>
<keyword evidence="1" id="KW-0597">Phosphoprotein</keyword>
<evidence type="ECO:0000259" key="2">
    <source>
        <dbReference type="PROSITE" id="PS50801"/>
    </source>
</evidence>
<dbReference type="PANTHER" id="PTHR33745">
    <property type="entry name" value="RSBT ANTAGONIST PROTEIN RSBS-RELATED"/>
    <property type="match status" value="1"/>
</dbReference>
<feature type="domain" description="STAS" evidence="2">
    <location>
        <begin position="280"/>
        <end position="391"/>
    </location>
</feature>
<evidence type="ECO:0000313" key="4">
    <source>
        <dbReference type="Proteomes" id="UP001193081"/>
    </source>
</evidence>
<dbReference type="EMBL" id="SIJK02000092">
    <property type="protein sequence ID" value="MBP1468759.1"/>
    <property type="molecule type" value="Genomic_DNA"/>
</dbReference>
<dbReference type="Proteomes" id="UP001193081">
    <property type="component" value="Unassembled WGS sequence"/>
</dbReference>
<reference evidence="3 4" key="1">
    <citation type="submission" date="2021-03" db="EMBL/GenBank/DDBJ databases">
        <authorList>
            <person name="Grouzdev D.S."/>
        </authorList>
    </citation>
    <scope>NUCLEOTIDE SEQUENCE [LARGE SCALE GENOMIC DNA]</scope>
    <source>
        <strain evidence="3 4">M50-1</strain>
    </source>
</reference>
<proteinExistence type="predicted"/>
<keyword evidence="4" id="KW-1185">Reference proteome</keyword>
<organism evidence="3 4">
    <name type="scientific">Candidatus Chloroploca mongolica</name>
    <dbReference type="NCBI Taxonomy" id="2528176"/>
    <lineage>
        <taxon>Bacteria</taxon>
        <taxon>Bacillati</taxon>
        <taxon>Chloroflexota</taxon>
        <taxon>Chloroflexia</taxon>
        <taxon>Chloroflexales</taxon>
        <taxon>Chloroflexineae</taxon>
        <taxon>Oscillochloridaceae</taxon>
        <taxon>Candidatus Chloroploca</taxon>
    </lineage>
</organism>
<comment type="caution">
    <text evidence="3">The sequence shown here is derived from an EMBL/GenBank/DDBJ whole genome shotgun (WGS) entry which is preliminary data.</text>
</comment>
<accession>A0ABS4DH47</accession>
<dbReference type="PROSITE" id="PS50801">
    <property type="entry name" value="STAS"/>
    <property type="match status" value="1"/>
</dbReference>
<protein>
    <submittedName>
        <fullName evidence="3">PAS-domain containing protein</fullName>
    </submittedName>
</protein>
<dbReference type="Gene3D" id="3.30.750.24">
    <property type="entry name" value="STAS domain"/>
    <property type="match status" value="1"/>
</dbReference>
<dbReference type="SUPFAM" id="SSF52091">
    <property type="entry name" value="SpoIIaa-like"/>
    <property type="match status" value="1"/>
</dbReference>
<dbReference type="InterPro" id="IPR036513">
    <property type="entry name" value="STAS_dom_sf"/>
</dbReference>
<dbReference type="SMART" id="SM00091">
    <property type="entry name" value="PAS"/>
    <property type="match status" value="2"/>
</dbReference>
<evidence type="ECO:0000313" key="3">
    <source>
        <dbReference type="EMBL" id="MBP1468759.1"/>
    </source>
</evidence>
<dbReference type="Pfam" id="PF12860">
    <property type="entry name" value="PAS_7"/>
    <property type="match status" value="1"/>
</dbReference>
<evidence type="ECO:0000256" key="1">
    <source>
        <dbReference type="ARBA" id="ARBA00022553"/>
    </source>
</evidence>
<name>A0ABS4DH47_9CHLR</name>
<dbReference type="Gene3D" id="3.30.450.20">
    <property type="entry name" value="PAS domain"/>
    <property type="match status" value="1"/>
</dbReference>
<dbReference type="PANTHER" id="PTHR33745:SF3">
    <property type="entry name" value="RSBT CO-ANTAGONIST PROTEIN RSBRC"/>
    <property type="match status" value="1"/>
</dbReference>
<gene>
    <name evidence="3" type="ORF">EYB53_023820</name>
</gene>
<dbReference type="RefSeq" id="WP_135481827.1">
    <property type="nucleotide sequence ID" value="NZ_SIJK02000092.1"/>
</dbReference>
<dbReference type="InterPro" id="IPR000014">
    <property type="entry name" value="PAS"/>
</dbReference>
<dbReference type="InterPro" id="IPR035965">
    <property type="entry name" value="PAS-like_dom_sf"/>
</dbReference>
<dbReference type="SUPFAM" id="SSF55785">
    <property type="entry name" value="PYP-like sensor domain (PAS domain)"/>
    <property type="match status" value="1"/>
</dbReference>